<reference evidence="7 8" key="1">
    <citation type="journal article" date="2016" name="Environ. Microbiol.">
        <title>Genomic resolution of a cold subsurface aquifer community provides metabolic insights for novel microbes adapted to high CO concentrations.</title>
        <authorList>
            <person name="Probst A.J."/>
            <person name="Castelle C.J."/>
            <person name="Singh A."/>
            <person name="Brown C.T."/>
            <person name="Anantharaman K."/>
            <person name="Sharon I."/>
            <person name="Hug L.A."/>
            <person name="Burstein D."/>
            <person name="Emerson J.B."/>
            <person name="Thomas B.C."/>
            <person name="Banfield J.F."/>
        </authorList>
    </citation>
    <scope>NUCLEOTIDE SEQUENCE [LARGE SCALE GENOMIC DNA]</scope>
    <source>
        <strain evidence="7">CG1_02_38_13</strain>
    </source>
</reference>
<evidence type="ECO:0000256" key="4">
    <source>
        <dbReference type="ARBA" id="ARBA00023136"/>
    </source>
</evidence>
<name>A0A1J4U146_9BACT</name>
<organism evidence="7 8">
    <name type="scientific">Candidatus Kuenenbacteria bacterium CG1_02_38_13</name>
    <dbReference type="NCBI Taxonomy" id="1805235"/>
    <lineage>
        <taxon>Bacteria</taxon>
        <taxon>Candidatus Kueneniibacteriota</taxon>
    </lineage>
</organism>
<feature type="transmembrane region" description="Helical" evidence="5">
    <location>
        <begin position="219"/>
        <end position="240"/>
    </location>
</feature>
<feature type="transmembrane region" description="Helical" evidence="5">
    <location>
        <begin position="31"/>
        <end position="50"/>
    </location>
</feature>
<dbReference type="GO" id="GO:0005262">
    <property type="term" value="F:calcium channel activity"/>
    <property type="evidence" value="ECO:0007669"/>
    <property type="project" value="TreeGrafter"/>
</dbReference>
<evidence type="ECO:0000256" key="5">
    <source>
        <dbReference type="SAM" id="Phobius"/>
    </source>
</evidence>
<evidence type="ECO:0000256" key="1">
    <source>
        <dbReference type="ARBA" id="ARBA00004141"/>
    </source>
</evidence>
<evidence type="ECO:0000256" key="3">
    <source>
        <dbReference type="ARBA" id="ARBA00022989"/>
    </source>
</evidence>
<dbReference type="GO" id="GO:0005886">
    <property type="term" value="C:plasma membrane"/>
    <property type="evidence" value="ECO:0007669"/>
    <property type="project" value="TreeGrafter"/>
</dbReference>
<feature type="transmembrane region" description="Helical" evidence="5">
    <location>
        <begin position="128"/>
        <end position="147"/>
    </location>
</feature>
<keyword evidence="2 5" id="KW-0812">Transmembrane</keyword>
<feature type="domain" description="Sodium/calcium exchanger membrane region" evidence="6">
    <location>
        <begin position="189"/>
        <end position="325"/>
    </location>
</feature>
<dbReference type="PANTHER" id="PTHR10846:SF8">
    <property type="entry name" value="INNER MEMBRANE PROTEIN YRBG"/>
    <property type="match status" value="1"/>
</dbReference>
<gene>
    <name evidence="7" type="ORF">AUJ29_00205</name>
</gene>
<protein>
    <recommendedName>
        <fullName evidence="6">Sodium/calcium exchanger membrane region domain-containing protein</fullName>
    </recommendedName>
</protein>
<feature type="transmembrane region" description="Helical" evidence="5">
    <location>
        <begin position="70"/>
        <end position="93"/>
    </location>
</feature>
<dbReference type="InterPro" id="IPR004481">
    <property type="entry name" value="K/Na/Ca-exchanger"/>
</dbReference>
<feature type="transmembrane region" description="Helical" evidence="5">
    <location>
        <begin position="252"/>
        <end position="271"/>
    </location>
</feature>
<feature type="transmembrane region" description="Helical" evidence="5">
    <location>
        <begin position="283"/>
        <end position="301"/>
    </location>
</feature>
<comment type="subcellular location">
    <subcellularLocation>
        <location evidence="1">Membrane</location>
        <topology evidence="1">Multi-pass membrane protein</topology>
    </subcellularLocation>
</comment>
<dbReference type="Proteomes" id="UP000182465">
    <property type="component" value="Unassembled WGS sequence"/>
</dbReference>
<feature type="transmembrane region" description="Helical" evidence="5">
    <location>
        <begin position="189"/>
        <end position="207"/>
    </location>
</feature>
<evidence type="ECO:0000313" key="7">
    <source>
        <dbReference type="EMBL" id="OIO18236.1"/>
    </source>
</evidence>
<feature type="transmembrane region" description="Helical" evidence="5">
    <location>
        <begin position="313"/>
        <end position="330"/>
    </location>
</feature>
<comment type="caution">
    <text evidence="7">The sequence shown here is derived from an EMBL/GenBank/DDBJ whole genome shotgun (WGS) entry which is preliminary data.</text>
</comment>
<keyword evidence="4 5" id="KW-0472">Membrane</keyword>
<dbReference type="Gene3D" id="1.20.1420.30">
    <property type="entry name" value="NCX, central ion-binding region"/>
    <property type="match status" value="2"/>
</dbReference>
<dbReference type="EMBL" id="MNVB01000007">
    <property type="protein sequence ID" value="OIO18236.1"/>
    <property type="molecule type" value="Genomic_DNA"/>
</dbReference>
<evidence type="ECO:0000313" key="8">
    <source>
        <dbReference type="Proteomes" id="UP000182465"/>
    </source>
</evidence>
<feature type="transmembrane region" description="Helical" evidence="5">
    <location>
        <begin position="6"/>
        <end position="24"/>
    </location>
</feature>
<keyword evidence="3 5" id="KW-1133">Transmembrane helix</keyword>
<dbReference type="Pfam" id="PF01699">
    <property type="entry name" value="Na_Ca_ex"/>
    <property type="match status" value="2"/>
</dbReference>
<feature type="transmembrane region" description="Helical" evidence="5">
    <location>
        <begin position="105"/>
        <end position="122"/>
    </location>
</feature>
<proteinExistence type="predicted"/>
<sequence length="331" mass="35760">MLIFWIIVFIVSLGVLVKGADWLITSAEKIGLAFGLSPFIVGVTIVGVGTSFPELISSFVAVFKGVPDVVAANAIGSNIANILLIIGVSAVIGKRLIVTKSLIDLDLPLLAISTVLLLGVVWDKQITFGESLLMLVTYGIYLLYTVLHKDTEDTGEIAEFLPSRQERRKHIAAHKKEEFTRPKLVAKDFILLVVGILGLVFGAKYLIDALVNLSAMLNIATGVIAITAVAVGTSLPELLVSAKAALQKKSEIALGNIFGSNVFNALVVIGLPGLFRVLPVDNQIFIIGVPTMALATLLFVISGISRRIHMWEGAFYLLLYVLFIAKLFNWF</sequence>
<feature type="domain" description="Sodium/calcium exchanger membrane region" evidence="6">
    <location>
        <begin position="5"/>
        <end position="145"/>
    </location>
</feature>
<dbReference type="NCBIfam" id="TIGR00367">
    <property type="entry name" value="calcium/sodium antiporter"/>
    <property type="match status" value="1"/>
</dbReference>
<dbReference type="AlphaFoldDB" id="A0A1J4U146"/>
<dbReference type="PANTHER" id="PTHR10846">
    <property type="entry name" value="SODIUM/POTASSIUM/CALCIUM EXCHANGER"/>
    <property type="match status" value="1"/>
</dbReference>
<evidence type="ECO:0000256" key="2">
    <source>
        <dbReference type="ARBA" id="ARBA00022692"/>
    </source>
</evidence>
<dbReference type="InterPro" id="IPR004837">
    <property type="entry name" value="NaCa_Exmemb"/>
</dbReference>
<evidence type="ECO:0000259" key="6">
    <source>
        <dbReference type="Pfam" id="PF01699"/>
    </source>
</evidence>
<dbReference type="InterPro" id="IPR044880">
    <property type="entry name" value="NCX_ion-bd_dom_sf"/>
</dbReference>
<dbReference type="GO" id="GO:0008273">
    <property type="term" value="F:calcium, potassium:sodium antiporter activity"/>
    <property type="evidence" value="ECO:0007669"/>
    <property type="project" value="TreeGrafter"/>
</dbReference>
<accession>A0A1J4U146</accession>
<dbReference type="GO" id="GO:0006874">
    <property type="term" value="P:intracellular calcium ion homeostasis"/>
    <property type="evidence" value="ECO:0007669"/>
    <property type="project" value="TreeGrafter"/>
</dbReference>